<dbReference type="STRING" id="643648.Slip_1471"/>
<protein>
    <recommendedName>
        <fullName evidence="11 13">Glycerol-3-phosphate dehydrogenase [NAD(P)+]</fullName>
        <ecNumber evidence="10 13">1.1.1.94</ecNumber>
    </recommendedName>
    <alternativeName>
        <fullName evidence="13">NAD(P)(+)-dependent glycerol-3-phosphate dehydrogenase</fullName>
    </alternativeName>
    <alternativeName>
        <fullName evidence="12 13">NAD(P)H-dependent dihydroxyacetone-phosphate reductase</fullName>
    </alternativeName>
</protein>
<dbReference type="SUPFAM" id="SSF48179">
    <property type="entry name" value="6-phosphogluconate dehydrogenase C-terminal domain-like"/>
    <property type="match status" value="1"/>
</dbReference>
<dbReference type="FunFam" id="3.40.50.720:FF:000019">
    <property type="entry name" value="Glycerol-3-phosphate dehydrogenase [NAD(P)+]"/>
    <property type="match status" value="1"/>
</dbReference>
<dbReference type="InterPro" id="IPR008927">
    <property type="entry name" value="6-PGluconate_DH-like_C_sf"/>
</dbReference>
<dbReference type="Gene3D" id="1.10.1040.10">
    <property type="entry name" value="N-(1-d-carboxylethyl)-l-norvaline Dehydrogenase, domain 2"/>
    <property type="match status" value="1"/>
</dbReference>
<dbReference type="FunFam" id="1.10.1040.10:FF:000001">
    <property type="entry name" value="Glycerol-3-phosphate dehydrogenase [NAD(P)+]"/>
    <property type="match status" value="1"/>
</dbReference>
<sequence length="343" mass="37201">MKKIAVLGAGSWGTALAGLLGNKGYSVCLWGRPEDGVLDIEKTRENRRFLPGVFLPETVSMTTDMKEAISGAWLVVISVPSQAVREVTLKLKPWLGPRTVIVNTAKGLELKTYLRMSQVVAQVLGEEIINRYAVLSGPSHAEEVGQGMPTAVVSASYYKRTAFLVQEVFMTSNFRVYTNPDVAGVELGGALKNIIALGSGITEGLGFGDNPKAALLTRGLSEMARMGVAMGARSQTFAGLSGIGDLVVTCNSLHSRNRRAGMLIGQGKTLKEALDEVGMVVEGVTTARAAYELARRIKVTMPITRATYQVLFRNKDPLEAVSDLMRRKKKHEIEEIVKMTEGW</sequence>
<dbReference type="PRINTS" id="PR00077">
    <property type="entry name" value="GPDHDRGNASE"/>
</dbReference>
<comment type="catalytic activity">
    <reaction evidence="13">
        <text>sn-glycerol 3-phosphate + NAD(+) = dihydroxyacetone phosphate + NADH + H(+)</text>
        <dbReference type="Rhea" id="RHEA:11092"/>
        <dbReference type="ChEBI" id="CHEBI:15378"/>
        <dbReference type="ChEBI" id="CHEBI:57540"/>
        <dbReference type="ChEBI" id="CHEBI:57597"/>
        <dbReference type="ChEBI" id="CHEBI:57642"/>
        <dbReference type="ChEBI" id="CHEBI:57945"/>
        <dbReference type="EC" id="1.1.1.94"/>
    </reaction>
</comment>
<name>D7CNE9_SYNLT</name>
<dbReference type="GO" id="GO:0051287">
    <property type="term" value="F:NAD binding"/>
    <property type="evidence" value="ECO:0007669"/>
    <property type="project" value="InterPro"/>
</dbReference>
<evidence type="ECO:0000256" key="2">
    <source>
        <dbReference type="ARBA" id="ARBA00022516"/>
    </source>
</evidence>
<keyword evidence="5 13" id="KW-0520">NAD</keyword>
<keyword evidence="3 13" id="KW-0521">NADP</keyword>
<comment type="pathway">
    <text evidence="13">Membrane lipid metabolism; glycerophospholipid metabolism.</text>
</comment>
<evidence type="ECO:0000256" key="13">
    <source>
        <dbReference type="HAMAP-Rule" id="MF_00394"/>
    </source>
</evidence>
<dbReference type="eggNOG" id="COG0240">
    <property type="taxonomic scope" value="Bacteria"/>
</dbReference>
<dbReference type="OrthoDB" id="9812273at2"/>
<dbReference type="Proteomes" id="UP000000378">
    <property type="component" value="Chromosome"/>
</dbReference>
<dbReference type="AlphaFoldDB" id="D7CNE9"/>
<proteinExistence type="inferred from homology"/>
<dbReference type="EC" id="1.1.1.94" evidence="10 13"/>
<dbReference type="GO" id="GO:0005829">
    <property type="term" value="C:cytosol"/>
    <property type="evidence" value="ECO:0007669"/>
    <property type="project" value="TreeGrafter"/>
</dbReference>
<feature type="binding site" evidence="13">
    <location>
        <position position="139"/>
    </location>
    <ligand>
        <name>sn-glycerol 3-phosphate</name>
        <dbReference type="ChEBI" id="CHEBI:57597"/>
    </ligand>
</feature>
<dbReference type="NCBIfam" id="NF000940">
    <property type="entry name" value="PRK00094.1-2"/>
    <property type="match status" value="1"/>
</dbReference>
<feature type="binding site" evidence="13">
    <location>
        <position position="192"/>
    </location>
    <ligand>
        <name>sn-glycerol 3-phosphate</name>
        <dbReference type="ChEBI" id="CHEBI:57597"/>
    </ligand>
</feature>
<feature type="binding site" evidence="13">
    <location>
        <position position="12"/>
    </location>
    <ligand>
        <name>NADPH</name>
        <dbReference type="ChEBI" id="CHEBI:57783"/>
    </ligand>
</feature>
<evidence type="ECO:0000256" key="7">
    <source>
        <dbReference type="ARBA" id="ARBA00023209"/>
    </source>
</evidence>
<feature type="binding site" evidence="13">
    <location>
        <position position="106"/>
    </location>
    <ligand>
        <name>NADPH</name>
        <dbReference type="ChEBI" id="CHEBI:57783"/>
    </ligand>
</feature>
<evidence type="ECO:0000256" key="12">
    <source>
        <dbReference type="ARBA" id="ARBA00080511"/>
    </source>
</evidence>
<evidence type="ECO:0000256" key="16">
    <source>
        <dbReference type="PIRSR" id="PIRSR000114-3"/>
    </source>
</evidence>
<dbReference type="Gene3D" id="3.40.50.720">
    <property type="entry name" value="NAD(P)-binding Rossmann-like Domain"/>
    <property type="match status" value="1"/>
</dbReference>
<evidence type="ECO:0000256" key="5">
    <source>
        <dbReference type="ARBA" id="ARBA00023027"/>
    </source>
</evidence>
<dbReference type="UniPathway" id="UPA00940"/>
<comment type="similarity">
    <text evidence="1 13 17">Belongs to the NAD-dependent glycerol-3-phosphate dehydrogenase family.</text>
</comment>
<keyword evidence="13" id="KW-0963">Cytoplasm</keyword>
<dbReference type="GO" id="GO:0046167">
    <property type="term" value="P:glycerol-3-phosphate biosynthetic process"/>
    <property type="evidence" value="ECO:0007669"/>
    <property type="project" value="UniProtKB-UniRule"/>
</dbReference>
<keyword evidence="2 13" id="KW-0444">Lipid biosynthesis</keyword>
<evidence type="ECO:0000256" key="3">
    <source>
        <dbReference type="ARBA" id="ARBA00022857"/>
    </source>
</evidence>
<dbReference type="KEGG" id="slp:Slip_1471"/>
<feature type="domain" description="Glycerol-3-phosphate dehydrogenase NAD-dependent C-terminal" evidence="19">
    <location>
        <begin position="181"/>
        <end position="321"/>
    </location>
</feature>
<comment type="subcellular location">
    <subcellularLocation>
        <location evidence="13">Cytoplasm</location>
    </subcellularLocation>
</comment>
<evidence type="ECO:0000313" key="21">
    <source>
        <dbReference type="Proteomes" id="UP000000378"/>
    </source>
</evidence>
<feature type="binding site" evidence="13">
    <location>
        <position position="282"/>
    </location>
    <ligand>
        <name>NADPH</name>
        <dbReference type="ChEBI" id="CHEBI:57783"/>
    </ligand>
</feature>
<dbReference type="EMBL" id="CP002048">
    <property type="protein sequence ID" value="ADI02234.1"/>
    <property type="molecule type" value="Genomic_DNA"/>
</dbReference>
<reference evidence="21" key="1">
    <citation type="journal article" date="2010" name="Stand. Genomic Sci.">
        <title>Complete genome sequence of Syntrophothermus lipocalidus type strain (TGB-C1T).</title>
        <authorList>
            <consortium name="US DOE Joint Genome Institute (JGI-PGF)"/>
            <person name="Djao O."/>
            <person name="Zhang X."/>
            <person name="Lucas S."/>
            <person name="Lapidus A."/>
            <person name="Glavina Del Rio T."/>
            <person name="Nolan M."/>
            <person name="Tice H."/>
            <person name="Cheng J."/>
            <person name="Han C."/>
            <person name="Tapia R."/>
            <person name="Goodwin L."/>
            <person name="Pitluck S."/>
            <person name="Liolios K."/>
            <person name="Ivanova N."/>
            <person name="Mavromatis K."/>
            <person name="Mikhailova N."/>
            <person name="Ovchinnikova G."/>
            <person name="Pati A."/>
            <person name="Brambilla E."/>
            <person name="Chen A."/>
            <person name="Palaniappan K."/>
            <person name="Land M."/>
            <person name="Hauser L."/>
            <person name="Chang Y."/>
            <person name="Jeffries C."/>
            <person name="Rohde M."/>
            <person name="Sikorski J."/>
            <person name="Spring S."/>
            <person name="Goker M."/>
            <person name="Detter J."/>
            <person name="Woyke T."/>
            <person name="Bristow J."/>
            <person name="Eisen J."/>
            <person name="Markowitz V."/>
            <person name="Hugenholtz P."/>
            <person name="Kyrpides N."/>
            <person name="Klenk H."/>
        </authorList>
    </citation>
    <scope>NUCLEOTIDE SEQUENCE [LARGE SCALE GENOMIC DNA]</scope>
    <source>
        <strain evidence="21">DSM 12680 / TGB-C1</strain>
    </source>
</reference>
<dbReference type="InterPro" id="IPR013328">
    <property type="entry name" value="6PGD_dom2"/>
</dbReference>
<dbReference type="HOGENOM" id="CLU_033449_0_2_9"/>
<dbReference type="NCBIfam" id="NF000942">
    <property type="entry name" value="PRK00094.1-4"/>
    <property type="match status" value="1"/>
</dbReference>
<dbReference type="Pfam" id="PF07479">
    <property type="entry name" value="NAD_Gly3P_dh_C"/>
    <property type="match status" value="1"/>
</dbReference>
<dbReference type="InterPro" id="IPR036291">
    <property type="entry name" value="NAD(P)-bd_dom_sf"/>
</dbReference>
<dbReference type="GO" id="GO:0005975">
    <property type="term" value="P:carbohydrate metabolic process"/>
    <property type="evidence" value="ECO:0007669"/>
    <property type="project" value="InterPro"/>
</dbReference>
<dbReference type="GO" id="GO:0046168">
    <property type="term" value="P:glycerol-3-phosphate catabolic process"/>
    <property type="evidence" value="ECO:0007669"/>
    <property type="project" value="InterPro"/>
</dbReference>
<dbReference type="RefSeq" id="WP_013175636.1">
    <property type="nucleotide sequence ID" value="NC_014220.1"/>
</dbReference>
<evidence type="ECO:0000256" key="10">
    <source>
        <dbReference type="ARBA" id="ARBA00066687"/>
    </source>
</evidence>
<feature type="binding site" evidence="13">
    <location>
        <position position="257"/>
    </location>
    <ligand>
        <name>sn-glycerol 3-phosphate</name>
        <dbReference type="ChEBI" id="CHEBI:57597"/>
    </ligand>
</feature>
<evidence type="ECO:0000259" key="19">
    <source>
        <dbReference type="Pfam" id="PF07479"/>
    </source>
</evidence>
<feature type="binding site" evidence="13">
    <location>
        <position position="256"/>
    </location>
    <ligand>
        <name>sn-glycerol 3-phosphate</name>
        <dbReference type="ChEBI" id="CHEBI:57597"/>
    </ligand>
</feature>
<dbReference type="PANTHER" id="PTHR11728">
    <property type="entry name" value="GLYCEROL-3-PHOSPHATE DEHYDROGENASE"/>
    <property type="match status" value="1"/>
</dbReference>
<dbReference type="PANTHER" id="PTHR11728:SF1">
    <property type="entry name" value="GLYCEROL-3-PHOSPHATE DEHYDROGENASE [NAD(+)] 2, CHLOROPLASTIC"/>
    <property type="match status" value="1"/>
</dbReference>
<dbReference type="GO" id="GO:0008654">
    <property type="term" value="P:phospholipid biosynthetic process"/>
    <property type="evidence" value="ECO:0007669"/>
    <property type="project" value="UniProtKB-KW"/>
</dbReference>
<dbReference type="GO" id="GO:0141152">
    <property type="term" value="F:glycerol-3-phosphate dehydrogenase (NAD+) activity"/>
    <property type="evidence" value="ECO:0007669"/>
    <property type="project" value="RHEA"/>
</dbReference>
<feature type="active site" description="Proton acceptor" evidence="13 14">
    <location>
        <position position="192"/>
    </location>
</feature>
<accession>D7CNE9</accession>
<comment type="catalytic activity">
    <reaction evidence="9">
        <text>sn-glycerol 3-phosphate + NADP(+) = dihydroxyacetone phosphate + NADPH + H(+)</text>
        <dbReference type="Rhea" id="RHEA:11096"/>
        <dbReference type="ChEBI" id="CHEBI:15378"/>
        <dbReference type="ChEBI" id="CHEBI:57597"/>
        <dbReference type="ChEBI" id="CHEBI:57642"/>
        <dbReference type="ChEBI" id="CHEBI:57783"/>
        <dbReference type="ChEBI" id="CHEBI:58349"/>
        <dbReference type="EC" id="1.1.1.94"/>
    </reaction>
    <physiologicalReaction direction="right-to-left" evidence="9">
        <dbReference type="Rhea" id="RHEA:11098"/>
    </physiologicalReaction>
</comment>
<dbReference type="Pfam" id="PF01210">
    <property type="entry name" value="NAD_Gly3P_dh_N"/>
    <property type="match status" value="1"/>
</dbReference>
<evidence type="ECO:0000256" key="11">
    <source>
        <dbReference type="ARBA" id="ARBA00069372"/>
    </source>
</evidence>
<feature type="binding site" evidence="13">
    <location>
        <position position="11"/>
    </location>
    <ligand>
        <name>NADPH</name>
        <dbReference type="ChEBI" id="CHEBI:57783"/>
    </ligand>
</feature>
<dbReference type="GO" id="GO:0006650">
    <property type="term" value="P:glycerophospholipid metabolic process"/>
    <property type="evidence" value="ECO:0007669"/>
    <property type="project" value="UniProtKB-UniRule"/>
</dbReference>
<evidence type="ECO:0000256" key="4">
    <source>
        <dbReference type="ARBA" id="ARBA00023002"/>
    </source>
</evidence>
<organism evidence="20 21">
    <name type="scientific">Syntrophothermus lipocalidus (strain DSM 12680 / TGB-C1)</name>
    <dbReference type="NCBI Taxonomy" id="643648"/>
    <lineage>
        <taxon>Bacteria</taxon>
        <taxon>Bacillati</taxon>
        <taxon>Bacillota</taxon>
        <taxon>Clostridia</taxon>
        <taxon>Eubacteriales</taxon>
        <taxon>Syntrophomonadaceae</taxon>
        <taxon>Syntrophothermus</taxon>
    </lineage>
</organism>
<feature type="binding site" evidence="15">
    <location>
        <position position="106"/>
    </location>
    <ligand>
        <name>substrate</name>
    </ligand>
</feature>
<dbReference type="NCBIfam" id="NF000941">
    <property type="entry name" value="PRK00094.1-3"/>
    <property type="match status" value="1"/>
</dbReference>
<dbReference type="InterPro" id="IPR011128">
    <property type="entry name" value="G3P_DH_NAD-dep_N"/>
</dbReference>
<dbReference type="InterPro" id="IPR006109">
    <property type="entry name" value="G3P_DH_NAD-dep_C"/>
</dbReference>
<feature type="binding site" evidence="16">
    <location>
        <begin position="8"/>
        <end position="13"/>
    </location>
    <ligand>
        <name>NAD(+)</name>
        <dbReference type="ChEBI" id="CHEBI:57540"/>
    </ligand>
</feature>
<dbReference type="GO" id="GO:0141153">
    <property type="term" value="F:glycerol-3-phosphate dehydrogenase (NADP+) activity"/>
    <property type="evidence" value="ECO:0007669"/>
    <property type="project" value="RHEA"/>
</dbReference>
<evidence type="ECO:0000256" key="6">
    <source>
        <dbReference type="ARBA" id="ARBA00023098"/>
    </source>
</evidence>
<keyword evidence="6 13" id="KW-0443">Lipid metabolism</keyword>
<dbReference type="PIRSF" id="PIRSF000114">
    <property type="entry name" value="Glycerol-3-P_dh"/>
    <property type="match status" value="1"/>
</dbReference>
<evidence type="ECO:0000256" key="9">
    <source>
        <dbReference type="ARBA" id="ARBA00052716"/>
    </source>
</evidence>
<evidence type="ECO:0000259" key="18">
    <source>
        <dbReference type="Pfam" id="PF01210"/>
    </source>
</evidence>
<dbReference type="PROSITE" id="PS00957">
    <property type="entry name" value="NAD_G3PDH"/>
    <property type="match status" value="1"/>
</dbReference>
<keyword evidence="13" id="KW-0547">Nucleotide-binding</keyword>
<feature type="binding site" evidence="13">
    <location>
        <position position="32"/>
    </location>
    <ligand>
        <name>NADPH</name>
        <dbReference type="ChEBI" id="CHEBI:57783"/>
    </ligand>
</feature>
<feature type="binding site" evidence="16">
    <location>
        <position position="141"/>
    </location>
    <ligand>
        <name>NAD(+)</name>
        <dbReference type="ChEBI" id="CHEBI:57540"/>
    </ligand>
</feature>
<feature type="binding site" evidence="13">
    <location>
        <position position="256"/>
    </location>
    <ligand>
        <name>NADPH</name>
        <dbReference type="ChEBI" id="CHEBI:57783"/>
    </ligand>
</feature>
<feature type="domain" description="Glycerol-3-phosphate dehydrogenase NAD-dependent N-terminal" evidence="18">
    <location>
        <begin position="3"/>
        <end position="160"/>
    </location>
</feature>
<feature type="binding site" evidence="13">
    <location>
        <position position="141"/>
    </location>
    <ligand>
        <name>NADPH</name>
        <dbReference type="ChEBI" id="CHEBI:57783"/>
    </ligand>
</feature>
<feature type="binding site" evidence="13">
    <location>
        <position position="137"/>
    </location>
    <ligand>
        <name>sn-glycerol 3-phosphate</name>
        <dbReference type="ChEBI" id="CHEBI:57597"/>
    </ligand>
</feature>
<feature type="binding site" evidence="13">
    <location>
        <position position="280"/>
    </location>
    <ligand>
        <name>NADPH</name>
        <dbReference type="ChEBI" id="CHEBI:57783"/>
    </ligand>
</feature>
<comment type="function">
    <text evidence="13">Catalyzes the reduction of the glycolytic intermediate dihydroxyacetone phosphate (DHAP) to sn-glycerol 3-phosphate (G3P), the key precursor for phospholipid synthesis.</text>
</comment>
<keyword evidence="21" id="KW-1185">Reference proteome</keyword>
<evidence type="ECO:0000256" key="17">
    <source>
        <dbReference type="RuleBase" id="RU000437"/>
    </source>
</evidence>
<feature type="binding site" evidence="16">
    <location>
        <position position="256"/>
    </location>
    <ligand>
        <name>NAD(+)</name>
        <dbReference type="ChEBI" id="CHEBI:57540"/>
    </ligand>
</feature>
<dbReference type="SUPFAM" id="SSF51735">
    <property type="entry name" value="NAD(P)-binding Rossmann-fold domains"/>
    <property type="match status" value="1"/>
</dbReference>
<feature type="binding site" evidence="15">
    <location>
        <begin position="256"/>
        <end position="257"/>
    </location>
    <ligand>
        <name>substrate</name>
    </ligand>
</feature>
<feature type="binding site" evidence="13">
    <location>
        <position position="245"/>
    </location>
    <ligand>
        <name>sn-glycerol 3-phosphate</name>
        <dbReference type="ChEBI" id="CHEBI:57597"/>
    </ligand>
</feature>
<evidence type="ECO:0000256" key="14">
    <source>
        <dbReference type="PIRSR" id="PIRSR000114-1"/>
    </source>
</evidence>
<reference evidence="20 21" key="2">
    <citation type="journal article" date="2010" name="Stand. Genomic Sci.">
        <title>Complete genome sequence of Syntrophothermus lipocalidus type strain (TGB-C1).</title>
        <authorList>
            <person name="Djao O.D."/>
            <person name="Zhang X."/>
            <person name="Lucas S."/>
            <person name="Lapidus A."/>
            <person name="Del Rio T.G."/>
            <person name="Nolan M."/>
            <person name="Tice H."/>
            <person name="Cheng J.F."/>
            <person name="Han C."/>
            <person name="Tapia R."/>
            <person name="Goodwin L."/>
            <person name="Pitluck S."/>
            <person name="Liolios K."/>
            <person name="Ivanova N."/>
            <person name="Mavromatis K."/>
            <person name="Mikhailova N."/>
            <person name="Ovchinnikova G."/>
            <person name="Pati A."/>
            <person name="Brambilla E."/>
            <person name="Chen A."/>
            <person name="Palaniappan K."/>
            <person name="Land M."/>
            <person name="Hauser L."/>
            <person name="Chang Y.J."/>
            <person name="Jeffries C.D."/>
            <person name="Rohde M."/>
            <person name="Sikorski J."/>
            <person name="Spring S."/>
            <person name="Goker M."/>
            <person name="Detter J.C."/>
            <person name="Woyke T."/>
            <person name="Bristow J."/>
            <person name="Eisen J.A."/>
            <person name="Markowitz V."/>
            <person name="Hugenholtz P."/>
            <person name="Kyrpides N.C."/>
            <person name="Klenk H.P."/>
        </authorList>
    </citation>
    <scope>NUCLEOTIDE SEQUENCE [LARGE SCALE GENOMIC DNA]</scope>
    <source>
        <strain evidence="21">DSM 12680 / TGB-C1</strain>
    </source>
</reference>
<dbReference type="InterPro" id="IPR006168">
    <property type="entry name" value="G3P_DH_NAD-dep"/>
</dbReference>
<evidence type="ECO:0000256" key="1">
    <source>
        <dbReference type="ARBA" id="ARBA00011009"/>
    </source>
</evidence>
<comment type="caution">
    <text evidence="13">Lacks conserved residue(s) required for the propagation of feature annotation.</text>
</comment>
<feature type="binding site" evidence="13">
    <location>
        <position position="106"/>
    </location>
    <ligand>
        <name>sn-glycerol 3-phosphate</name>
        <dbReference type="ChEBI" id="CHEBI:57597"/>
    </ligand>
</feature>
<evidence type="ECO:0000256" key="15">
    <source>
        <dbReference type="PIRSR" id="PIRSR000114-2"/>
    </source>
</evidence>
<dbReference type="HAMAP" id="MF_00394">
    <property type="entry name" value="NAD_Glyc3P_dehydrog"/>
    <property type="match status" value="1"/>
</dbReference>
<evidence type="ECO:0000313" key="20">
    <source>
        <dbReference type="EMBL" id="ADI02234.1"/>
    </source>
</evidence>
<keyword evidence="8 13" id="KW-1208">Phospholipid metabolism</keyword>
<feature type="binding site" evidence="13">
    <location>
        <position position="255"/>
    </location>
    <ligand>
        <name>sn-glycerol 3-phosphate</name>
        <dbReference type="ChEBI" id="CHEBI:57597"/>
    </ligand>
</feature>
<gene>
    <name evidence="13" type="primary">gpsA</name>
    <name evidence="20" type="ordered locus">Slip_1471</name>
</gene>
<evidence type="ECO:0000256" key="8">
    <source>
        <dbReference type="ARBA" id="ARBA00023264"/>
    </source>
</evidence>
<keyword evidence="4 13" id="KW-0560">Oxidoreductase</keyword>
<keyword evidence="7 13" id="KW-0594">Phospholipid biosynthesis</keyword>